<evidence type="ECO:0000313" key="1">
    <source>
        <dbReference type="EMBL" id="TFK33406.1"/>
    </source>
</evidence>
<dbReference type="Proteomes" id="UP000308652">
    <property type="component" value="Unassembled WGS sequence"/>
</dbReference>
<dbReference type="InterPro" id="IPR017946">
    <property type="entry name" value="PLC-like_Pdiesterase_TIM-brl"/>
</dbReference>
<dbReference type="PANTHER" id="PTHR13593">
    <property type="match status" value="1"/>
</dbReference>
<dbReference type="AlphaFoldDB" id="A0A5C3LN67"/>
<gene>
    <name evidence="1" type="ORF">BDQ12DRAFT_727838</name>
</gene>
<sequence length="400" mass="44896">MRTYPILGEDNRGVNKLGEVVTTPIRSIAREAQQVWDNPTPINIISAPWRVVNDVAHNNPVVGHIIDTIDGALHPVADRSTWMGDHRDWLGGKRINQISLPGTHDAGTFDLSLNKSSDAASLVGELSKYPLTSGVIRSWAKTQSLTFTGQLYAGVRFFDLRIGVSLNDDDRSLRFVHSVESNDTVRSLLEPMGTWMREHKDELIILDVQHLYNFDSHATKYDDLLTTFRDIFGSLLVPWSYFKEEKPFASYISSGKRVILLLPPAPAGSTPKIDFWVRGESFKSKWFPDAKTIDDLALEVRTNEIATRLGTENKIHGFGMGLSPPESPSSFGEGLAYGTMSLKQWGPDRNNHRVKSLLEQMDLKGRGWIICMDFIETDDKFGDKVPNSDVIDYTISLNNF</sequence>
<evidence type="ECO:0000313" key="2">
    <source>
        <dbReference type="Proteomes" id="UP000308652"/>
    </source>
</evidence>
<dbReference type="PANTHER" id="PTHR13593:SF113">
    <property type="entry name" value="SI:DKEY-266F7.9"/>
    <property type="match status" value="1"/>
</dbReference>
<dbReference type="OrthoDB" id="1046782at2759"/>
<protein>
    <submittedName>
        <fullName evidence="1">PLC-like phosphodiesterase</fullName>
    </submittedName>
</protein>
<dbReference type="InterPro" id="IPR051057">
    <property type="entry name" value="PI-PLC_domain"/>
</dbReference>
<reference evidence="1 2" key="1">
    <citation type="journal article" date="2019" name="Nat. Ecol. Evol.">
        <title>Megaphylogeny resolves global patterns of mushroom evolution.</title>
        <authorList>
            <person name="Varga T."/>
            <person name="Krizsan K."/>
            <person name="Foldi C."/>
            <person name="Dima B."/>
            <person name="Sanchez-Garcia M."/>
            <person name="Sanchez-Ramirez S."/>
            <person name="Szollosi G.J."/>
            <person name="Szarkandi J.G."/>
            <person name="Papp V."/>
            <person name="Albert L."/>
            <person name="Andreopoulos W."/>
            <person name="Angelini C."/>
            <person name="Antonin V."/>
            <person name="Barry K.W."/>
            <person name="Bougher N.L."/>
            <person name="Buchanan P."/>
            <person name="Buyck B."/>
            <person name="Bense V."/>
            <person name="Catcheside P."/>
            <person name="Chovatia M."/>
            <person name="Cooper J."/>
            <person name="Damon W."/>
            <person name="Desjardin D."/>
            <person name="Finy P."/>
            <person name="Geml J."/>
            <person name="Haridas S."/>
            <person name="Hughes K."/>
            <person name="Justo A."/>
            <person name="Karasinski D."/>
            <person name="Kautmanova I."/>
            <person name="Kiss B."/>
            <person name="Kocsube S."/>
            <person name="Kotiranta H."/>
            <person name="LaButti K.M."/>
            <person name="Lechner B.E."/>
            <person name="Liimatainen K."/>
            <person name="Lipzen A."/>
            <person name="Lukacs Z."/>
            <person name="Mihaltcheva S."/>
            <person name="Morgado L.N."/>
            <person name="Niskanen T."/>
            <person name="Noordeloos M.E."/>
            <person name="Ohm R.A."/>
            <person name="Ortiz-Santana B."/>
            <person name="Ovrebo C."/>
            <person name="Racz N."/>
            <person name="Riley R."/>
            <person name="Savchenko A."/>
            <person name="Shiryaev A."/>
            <person name="Soop K."/>
            <person name="Spirin V."/>
            <person name="Szebenyi C."/>
            <person name="Tomsovsky M."/>
            <person name="Tulloss R.E."/>
            <person name="Uehling J."/>
            <person name="Grigoriev I.V."/>
            <person name="Vagvolgyi C."/>
            <person name="Papp T."/>
            <person name="Martin F.M."/>
            <person name="Miettinen O."/>
            <person name="Hibbett D.S."/>
            <person name="Nagy L.G."/>
        </authorList>
    </citation>
    <scope>NUCLEOTIDE SEQUENCE [LARGE SCALE GENOMIC DNA]</scope>
    <source>
        <strain evidence="1 2">CBS 166.37</strain>
    </source>
</reference>
<organism evidence="1 2">
    <name type="scientific">Crucibulum laeve</name>
    <dbReference type="NCBI Taxonomy" id="68775"/>
    <lineage>
        <taxon>Eukaryota</taxon>
        <taxon>Fungi</taxon>
        <taxon>Dikarya</taxon>
        <taxon>Basidiomycota</taxon>
        <taxon>Agaricomycotina</taxon>
        <taxon>Agaricomycetes</taxon>
        <taxon>Agaricomycetidae</taxon>
        <taxon>Agaricales</taxon>
        <taxon>Agaricineae</taxon>
        <taxon>Nidulariaceae</taxon>
        <taxon>Crucibulum</taxon>
    </lineage>
</organism>
<name>A0A5C3LN67_9AGAR</name>
<dbReference type="EMBL" id="ML213649">
    <property type="protein sequence ID" value="TFK33406.1"/>
    <property type="molecule type" value="Genomic_DNA"/>
</dbReference>
<dbReference type="Gene3D" id="3.20.20.190">
    <property type="entry name" value="Phosphatidylinositol (PI) phosphodiesterase"/>
    <property type="match status" value="1"/>
</dbReference>
<dbReference type="GO" id="GO:0006629">
    <property type="term" value="P:lipid metabolic process"/>
    <property type="evidence" value="ECO:0007669"/>
    <property type="project" value="InterPro"/>
</dbReference>
<dbReference type="SUPFAM" id="SSF51695">
    <property type="entry name" value="PLC-like phosphodiesterases"/>
    <property type="match status" value="1"/>
</dbReference>
<accession>A0A5C3LN67</accession>
<keyword evidence="2" id="KW-1185">Reference proteome</keyword>
<proteinExistence type="predicted"/>
<dbReference type="GO" id="GO:0008081">
    <property type="term" value="F:phosphoric diester hydrolase activity"/>
    <property type="evidence" value="ECO:0007669"/>
    <property type="project" value="InterPro"/>
</dbReference>